<feature type="transmembrane region" description="Helical" evidence="1">
    <location>
        <begin position="91"/>
        <end position="117"/>
    </location>
</feature>
<reference evidence="2 3" key="1">
    <citation type="submission" date="2019-05" db="EMBL/GenBank/DDBJ databases">
        <title>Another draft genome of Portunus trituberculatus and its Hox gene families provides insights of decapod evolution.</title>
        <authorList>
            <person name="Jeong J.-H."/>
            <person name="Song I."/>
            <person name="Kim S."/>
            <person name="Choi T."/>
            <person name="Kim D."/>
            <person name="Ryu S."/>
            <person name="Kim W."/>
        </authorList>
    </citation>
    <scope>NUCLEOTIDE SEQUENCE [LARGE SCALE GENOMIC DNA]</scope>
    <source>
        <tissue evidence="2">Muscle</tissue>
    </source>
</reference>
<dbReference type="EMBL" id="VSRR010106671">
    <property type="protein sequence ID" value="MPC96605.1"/>
    <property type="molecule type" value="Genomic_DNA"/>
</dbReference>
<proteinExistence type="predicted"/>
<name>A0A5B7JPV0_PORTR</name>
<keyword evidence="1" id="KW-1133">Transmembrane helix</keyword>
<keyword evidence="1" id="KW-0472">Membrane</keyword>
<evidence type="ECO:0000313" key="3">
    <source>
        <dbReference type="Proteomes" id="UP000324222"/>
    </source>
</evidence>
<evidence type="ECO:0000256" key="1">
    <source>
        <dbReference type="SAM" id="Phobius"/>
    </source>
</evidence>
<protein>
    <submittedName>
        <fullName evidence="2">Uncharacterized protein</fullName>
    </submittedName>
</protein>
<dbReference type="Proteomes" id="UP000324222">
    <property type="component" value="Unassembled WGS sequence"/>
</dbReference>
<keyword evidence="1" id="KW-0812">Transmembrane</keyword>
<organism evidence="2 3">
    <name type="scientific">Portunus trituberculatus</name>
    <name type="common">Swimming crab</name>
    <name type="synonym">Neptunus trituberculatus</name>
    <dbReference type="NCBI Taxonomy" id="210409"/>
    <lineage>
        <taxon>Eukaryota</taxon>
        <taxon>Metazoa</taxon>
        <taxon>Ecdysozoa</taxon>
        <taxon>Arthropoda</taxon>
        <taxon>Crustacea</taxon>
        <taxon>Multicrustacea</taxon>
        <taxon>Malacostraca</taxon>
        <taxon>Eumalacostraca</taxon>
        <taxon>Eucarida</taxon>
        <taxon>Decapoda</taxon>
        <taxon>Pleocyemata</taxon>
        <taxon>Brachyura</taxon>
        <taxon>Eubrachyura</taxon>
        <taxon>Portunoidea</taxon>
        <taxon>Portunidae</taxon>
        <taxon>Portuninae</taxon>
        <taxon>Portunus</taxon>
    </lineage>
</organism>
<sequence length="124" mass="13498">MAENKATFVLYEWGVPSYNYTVVCCANQGITTFVGQVDNGVSPRYQHCEVLLTVVGVTLSTLSAVRSGNLESLCWLPGSKGFVGSTSLSELLIFAFILILVGCQYIFLLFFLTSLLLNTSLPLC</sequence>
<keyword evidence="3" id="KW-1185">Reference proteome</keyword>
<dbReference type="AlphaFoldDB" id="A0A5B7JPV0"/>
<comment type="caution">
    <text evidence="2">The sequence shown here is derived from an EMBL/GenBank/DDBJ whole genome shotgun (WGS) entry which is preliminary data.</text>
</comment>
<accession>A0A5B7JPV0</accession>
<evidence type="ECO:0000313" key="2">
    <source>
        <dbReference type="EMBL" id="MPC96605.1"/>
    </source>
</evidence>
<gene>
    <name evidence="2" type="ORF">E2C01_091874</name>
</gene>